<evidence type="ECO:0000313" key="2">
    <source>
        <dbReference type="Proteomes" id="UP000663868"/>
    </source>
</evidence>
<gene>
    <name evidence="1" type="ORF">KXQ929_LOCUS39468</name>
</gene>
<proteinExistence type="predicted"/>
<name>A0A820AJE6_9BILA</name>
<reference evidence="1" key="1">
    <citation type="submission" date="2021-02" db="EMBL/GenBank/DDBJ databases">
        <authorList>
            <person name="Nowell W R."/>
        </authorList>
    </citation>
    <scope>NUCLEOTIDE SEQUENCE</scope>
</reference>
<evidence type="ECO:0000313" key="1">
    <source>
        <dbReference type="EMBL" id="CAF4190039.1"/>
    </source>
</evidence>
<dbReference type="EMBL" id="CAJOBB010007584">
    <property type="protein sequence ID" value="CAF4190039.1"/>
    <property type="molecule type" value="Genomic_DNA"/>
</dbReference>
<comment type="caution">
    <text evidence="1">The sequence shown here is derived from an EMBL/GenBank/DDBJ whole genome shotgun (WGS) entry which is preliminary data.</text>
</comment>
<protein>
    <submittedName>
        <fullName evidence="1">Uncharacterized protein</fullName>
    </submittedName>
</protein>
<accession>A0A820AJE6</accession>
<organism evidence="1 2">
    <name type="scientific">Adineta steineri</name>
    <dbReference type="NCBI Taxonomy" id="433720"/>
    <lineage>
        <taxon>Eukaryota</taxon>
        <taxon>Metazoa</taxon>
        <taxon>Spiralia</taxon>
        <taxon>Gnathifera</taxon>
        <taxon>Rotifera</taxon>
        <taxon>Eurotatoria</taxon>
        <taxon>Bdelloidea</taxon>
        <taxon>Adinetida</taxon>
        <taxon>Adinetidae</taxon>
        <taxon>Adineta</taxon>
    </lineage>
</organism>
<dbReference type="Proteomes" id="UP000663868">
    <property type="component" value="Unassembled WGS sequence"/>
</dbReference>
<feature type="non-terminal residue" evidence="1">
    <location>
        <position position="1"/>
    </location>
</feature>
<dbReference type="AlphaFoldDB" id="A0A820AJE6"/>
<sequence>QTPDDQMGVGIFYNNRQTRRLTGTFSVPSDLNIKKQKSTCAKCN</sequence>